<dbReference type="InterPro" id="IPR018392">
    <property type="entry name" value="LysM"/>
</dbReference>
<evidence type="ECO:0000259" key="3">
    <source>
        <dbReference type="PROSITE" id="PS51910"/>
    </source>
</evidence>
<keyword evidence="1" id="KW-0378">Hydrolase</keyword>
<dbReference type="RefSeq" id="WP_209467001.1">
    <property type="nucleotide sequence ID" value="NZ_JAGGLG010000019.1"/>
</dbReference>
<dbReference type="Pfam" id="PF01476">
    <property type="entry name" value="LysM"/>
    <property type="match status" value="2"/>
</dbReference>
<dbReference type="CDD" id="cd00118">
    <property type="entry name" value="LysM"/>
    <property type="match status" value="1"/>
</dbReference>
<dbReference type="Gene3D" id="3.20.20.80">
    <property type="entry name" value="Glycosidases"/>
    <property type="match status" value="1"/>
</dbReference>
<dbReference type="PROSITE" id="PS51782">
    <property type="entry name" value="LYSM"/>
    <property type="match status" value="2"/>
</dbReference>
<dbReference type="PANTHER" id="PTHR46066:SF2">
    <property type="entry name" value="CHITINASE DOMAIN-CONTAINING PROTEIN 1"/>
    <property type="match status" value="1"/>
</dbReference>
<dbReference type="InterPro" id="IPR017853">
    <property type="entry name" value="GH"/>
</dbReference>
<dbReference type="InterPro" id="IPR029070">
    <property type="entry name" value="Chitinase_insertion_sf"/>
</dbReference>
<sequence>MYVTTVAPGESLAQVARRTGVTVEALAGANGLGTDGRVTPGLALVVPSNQYVVQAGDTLFSIARLSGLTVAELRRANPGLPQVLYPGRRLRIPDPPRRAAEVIGYLPLTDPGVTADDVAPWRGGLTWVALFSHLIDGEGNLPPIDDAAAITAARAAGAQPLLSIANMEPGGAFSPEFARRIITVPEVRERTIASVVRLLNEKGYAGVDADIENIDADLRQGYVDFLRELKQRIGDRLLNVAVPPKYDEQTFAYARGHDYAGIGRVADRVYIMNYEFSWVGGPPGPIAPLPQYRRVLLYAASLIDRAKLLAGISTTAYDWELPDTPENRARPLSHDAAVALAIERGVPIRYSEPQASPWFRYTDGSVEREVWFEDARSLLAKFAVIRELGLRGYGIWHLGARNSGLITLSRMLFTVSGG</sequence>
<protein>
    <submittedName>
        <fullName evidence="4">Spore germination protein YaaH</fullName>
    </submittedName>
</protein>
<proteinExistence type="predicted"/>
<dbReference type="SUPFAM" id="SSF54106">
    <property type="entry name" value="LysM domain"/>
    <property type="match status" value="2"/>
</dbReference>
<dbReference type="SMART" id="SM00636">
    <property type="entry name" value="Glyco_18"/>
    <property type="match status" value="1"/>
</dbReference>
<dbReference type="Proteomes" id="UP001519289">
    <property type="component" value="Unassembled WGS sequence"/>
</dbReference>
<dbReference type="InterPro" id="IPR036779">
    <property type="entry name" value="LysM_dom_sf"/>
</dbReference>
<feature type="domain" description="LysM" evidence="2">
    <location>
        <begin position="49"/>
        <end position="92"/>
    </location>
</feature>
<dbReference type="PANTHER" id="PTHR46066">
    <property type="entry name" value="CHITINASE DOMAIN-CONTAINING PROTEIN 1 FAMILY MEMBER"/>
    <property type="match status" value="1"/>
</dbReference>
<reference evidence="4 5" key="1">
    <citation type="submission" date="2021-03" db="EMBL/GenBank/DDBJ databases">
        <title>Genomic Encyclopedia of Type Strains, Phase IV (KMG-IV): sequencing the most valuable type-strain genomes for metagenomic binning, comparative biology and taxonomic classification.</title>
        <authorList>
            <person name="Goeker M."/>
        </authorList>
    </citation>
    <scope>NUCLEOTIDE SEQUENCE [LARGE SCALE GENOMIC DNA]</scope>
    <source>
        <strain evidence="4 5">DSM 27138</strain>
    </source>
</reference>
<dbReference type="SUPFAM" id="SSF51445">
    <property type="entry name" value="(Trans)glycosidases"/>
    <property type="match status" value="1"/>
</dbReference>
<name>A0ABS4JV83_9FIRM</name>
<organism evidence="4 5">
    <name type="scientific">Symbiobacterium terraclitae</name>
    <dbReference type="NCBI Taxonomy" id="557451"/>
    <lineage>
        <taxon>Bacteria</taxon>
        <taxon>Bacillati</taxon>
        <taxon>Bacillota</taxon>
        <taxon>Clostridia</taxon>
        <taxon>Eubacteriales</taxon>
        <taxon>Symbiobacteriaceae</taxon>
        <taxon>Symbiobacterium</taxon>
    </lineage>
</organism>
<dbReference type="PROSITE" id="PS51910">
    <property type="entry name" value="GH18_2"/>
    <property type="match status" value="1"/>
</dbReference>
<dbReference type="InterPro" id="IPR001223">
    <property type="entry name" value="Glyco_hydro18_cat"/>
</dbReference>
<evidence type="ECO:0000259" key="2">
    <source>
        <dbReference type="PROSITE" id="PS51782"/>
    </source>
</evidence>
<evidence type="ECO:0000313" key="5">
    <source>
        <dbReference type="Proteomes" id="UP001519289"/>
    </source>
</evidence>
<accession>A0ABS4JV83</accession>
<feature type="domain" description="GH18" evidence="3">
    <location>
        <begin position="100"/>
        <end position="418"/>
    </location>
</feature>
<keyword evidence="5" id="KW-1185">Reference proteome</keyword>
<dbReference type="Gene3D" id="3.10.50.10">
    <property type="match status" value="1"/>
</dbReference>
<comment type="caution">
    <text evidence="4">The sequence shown here is derived from an EMBL/GenBank/DDBJ whole genome shotgun (WGS) entry which is preliminary data.</text>
</comment>
<feature type="domain" description="LysM" evidence="2">
    <location>
        <begin position="2"/>
        <end position="46"/>
    </location>
</feature>
<evidence type="ECO:0000313" key="4">
    <source>
        <dbReference type="EMBL" id="MBP2018876.1"/>
    </source>
</evidence>
<dbReference type="Pfam" id="PF00704">
    <property type="entry name" value="Glyco_hydro_18"/>
    <property type="match status" value="1"/>
</dbReference>
<dbReference type="InterPro" id="IPR011583">
    <property type="entry name" value="Chitinase_II/V-like_cat"/>
</dbReference>
<gene>
    <name evidence="4" type="ORF">J2Z79_002291</name>
</gene>
<dbReference type="Gene3D" id="3.10.350.10">
    <property type="entry name" value="LysM domain"/>
    <property type="match status" value="2"/>
</dbReference>
<keyword evidence="1" id="KW-0326">Glycosidase</keyword>
<dbReference type="EMBL" id="JAGGLG010000019">
    <property type="protein sequence ID" value="MBP2018876.1"/>
    <property type="molecule type" value="Genomic_DNA"/>
</dbReference>
<evidence type="ECO:0000256" key="1">
    <source>
        <dbReference type="ARBA" id="ARBA00023295"/>
    </source>
</evidence>
<dbReference type="SMART" id="SM00257">
    <property type="entry name" value="LysM"/>
    <property type="match status" value="2"/>
</dbReference>